<name>A0A420I240_9PEZI</name>
<dbReference type="EMBL" id="MCFK01002364">
    <property type="protein sequence ID" value="RKF63750.1"/>
    <property type="molecule type" value="Genomic_DNA"/>
</dbReference>
<accession>A0A420I240</accession>
<comment type="caution">
    <text evidence="1">The sequence shown here is derived from an EMBL/GenBank/DDBJ whole genome shotgun (WGS) entry which is preliminary data.</text>
</comment>
<evidence type="ECO:0000313" key="1">
    <source>
        <dbReference type="EMBL" id="RKF63750.1"/>
    </source>
</evidence>
<sequence>MPIAVVEGNLLESLWEETAIILEAKAFEIESKSRLLWRTVARPCLLRFYILSLKQESNKN</sequence>
<reference evidence="1 2" key="1">
    <citation type="journal article" date="2018" name="BMC Genomics">
        <title>Comparative genome analyses reveal sequence features reflecting distinct modes of host-adaptation between dicot and monocot powdery mildew.</title>
        <authorList>
            <person name="Wu Y."/>
            <person name="Ma X."/>
            <person name="Pan Z."/>
            <person name="Kale S.D."/>
            <person name="Song Y."/>
            <person name="King H."/>
            <person name="Zhang Q."/>
            <person name="Presley C."/>
            <person name="Deng X."/>
            <person name="Wei C.I."/>
            <person name="Xiao S."/>
        </authorList>
    </citation>
    <scope>NUCLEOTIDE SEQUENCE [LARGE SCALE GENOMIC DNA]</scope>
    <source>
        <strain evidence="1">UMSG2</strain>
    </source>
</reference>
<proteinExistence type="predicted"/>
<gene>
    <name evidence="1" type="ORF">OnM2_023026</name>
</gene>
<dbReference type="Proteomes" id="UP000286134">
    <property type="component" value="Unassembled WGS sequence"/>
</dbReference>
<evidence type="ECO:0000313" key="2">
    <source>
        <dbReference type="Proteomes" id="UP000286134"/>
    </source>
</evidence>
<dbReference type="AlphaFoldDB" id="A0A420I240"/>
<keyword evidence="2" id="KW-1185">Reference proteome</keyword>
<organism evidence="1 2">
    <name type="scientific">Erysiphe neolycopersici</name>
    <dbReference type="NCBI Taxonomy" id="212602"/>
    <lineage>
        <taxon>Eukaryota</taxon>
        <taxon>Fungi</taxon>
        <taxon>Dikarya</taxon>
        <taxon>Ascomycota</taxon>
        <taxon>Pezizomycotina</taxon>
        <taxon>Leotiomycetes</taxon>
        <taxon>Erysiphales</taxon>
        <taxon>Erysiphaceae</taxon>
        <taxon>Erysiphe</taxon>
    </lineage>
</organism>
<protein>
    <submittedName>
        <fullName evidence="1">Uncharacterized protein</fullName>
    </submittedName>
</protein>